<proteinExistence type="predicted"/>
<dbReference type="HOGENOM" id="CLU_273636_0_0_1"/>
<dbReference type="KEGG" id="lth:KLTH0F18568g"/>
<dbReference type="OrthoDB" id="4070435at2759"/>
<protein>
    <submittedName>
        <fullName evidence="1">KLTH0F18568p</fullName>
    </submittedName>
</protein>
<sequence length="1167" mass="131637">MVLDPQIGTFASKEETENCHWFDVSSYGSKLNKPGNEEKWFKESAELHSQLPIFCGNIRISLEEDKFKQLVGVRDEELKSFAPLVKLHEHFGLGPPADPESLDDSDLEFLAGQASERVSRIALPQETLQISKKFLVVSRNAMKLVDSSDAYACPFEIIACEIVRQPGFHEDVLIILTEKGTLYTVAFDADFRPFVLQWWHSADFVDTPRALNVHPCFGEFLVTTDYNLQFFKFTSNYRFELISNLTFENSIITGSTFLHNGYRPDHLMAFLALSLSDRITLCVAQWGNVHEERKEVHPLSLLKSDPITSIICLGDTRCLIFTNKEIGLVTANQIISGELPIPCFQRSRLGDEVRKCFDDPDLLSMLKSIRPELNDFVHCTVLATSNGALCCCLIDDKDNTKFLALTRFKGLCNAFLALNSCKPGNFYAVIISSFGRLFEILLDLTTIEELVKDYKIPALQNIVSRRTLYAGHIAGDSLLYVAPSQIYTTKQDCLLLLSQATVSRITVGEPNLSCSRLLTLRSFKTLNKLCIIDCSTLPEKWKKHFLDQDASADVLRFFMIEKTPAGSSNLILLEWDPGHKVSRSRELDGVLRDEKRDTVLFFFTEENIIQVTPRTIYVDDLEETGRYEHFTSWPLTGALNNGKMLIAWNSETGKMLFCPDIESASSENFFEFTCPMENERSVITAVSFIRASSMRAWVTVVCDGTVFYFDCSAISDGIEPVRWFTDHRIVFGNSCFEGSMFCNLEGEMYYCSHTPPIGDWHLSRMNIEIMHKGPLEIRFLNTELCLVFAPQNMLLLDLRKQSATNIPLVDGRRNSIILDVQCVRGLYFVLFSDGLEILEADCFTNTPTQIVVKATRIKGKKYFYSRKINRMLIANLRKKCLDCAKLENGKLMSLDSKCMTDFVTVFDIITLPGDSRAIFLVIAGTIPASDSKFALKLIEISPSPGKLVVREVSYKAVDADDIGHVQMRASAANKFWISCGKAVQLLQLKPDGFDFVRKSETLPHGICCFDATNDLLVAATENDELYGECRILDGDWRALNMINLHGVKGRLKVNIINDMCVAVYGDITDKKGALVSQIFFYRVVGARLECYNTITFKESIRDVQYSQKNNELCVLQEDGVIRLFQGVEKEHEIQGIIGQPESICFSHASSQSGCWRISATELSPVTK</sequence>
<reference evidence="1 2" key="1">
    <citation type="journal article" date="2009" name="Genome Res.">
        <title>Comparative genomics of protoploid Saccharomycetaceae.</title>
        <authorList>
            <consortium name="The Genolevures Consortium"/>
            <person name="Souciet J.-L."/>
            <person name="Dujon B."/>
            <person name="Gaillardin C."/>
            <person name="Johnston M."/>
            <person name="Baret P.V."/>
            <person name="Cliften P."/>
            <person name="Sherman D.J."/>
            <person name="Weissenbach J."/>
            <person name="Westhof E."/>
            <person name="Wincker P."/>
            <person name="Jubin C."/>
            <person name="Poulain J."/>
            <person name="Barbe V."/>
            <person name="Segurens B."/>
            <person name="Artiguenave F."/>
            <person name="Anthouard V."/>
            <person name="Vacherie B."/>
            <person name="Val M.-E."/>
            <person name="Fulton R.S."/>
            <person name="Minx P."/>
            <person name="Wilson R."/>
            <person name="Durrens P."/>
            <person name="Jean G."/>
            <person name="Marck C."/>
            <person name="Martin T."/>
            <person name="Nikolski M."/>
            <person name="Rolland T."/>
            <person name="Seret M.-L."/>
            <person name="Casaregola S."/>
            <person name="Despons L."/>
            <person name="Fairhead C."/>
            <person name="Fischer G."/>
            <person name="Lafontaine I."/>
            <person name="Leh V."/>
            <person name="Lemaire M."/>
            <person name="de Montigny J."/>
            <person name="Neuveglise C."/>
            <person name="Thierry A."/>
            <person name="Blanc-Lenfle I."/>
            <person name="Bleykasten C."/>
            <person name="Diffels J."/>
            <person name="Fritsch E."/>
            <person name="Frangeul L."/>
            <person name="Goeffon A."/>
            <person name="Jauniaux N."/>
            <person name="Kachouri-Lafond R."/>
            <person name="Payen C."/>
            <person name="Potier S."/>
            <person name="Pribylova L."/>
            <person name="Ozanne C."/>
            <person name="Richard G.-F."/>
            <person name="Sacerdot C."/>
            <person name="Straub M.-L."/>
            <person name="Talla E."/>
        </authorList>
    </citation>
    <scope>NUCLEOTIDE SEQUENCE [LARGE SCALE GENOMIC DNA]</scope>
    <source>
        <strain evidence="2">ATCC 56472 / CBS 6340 / NRRL Y-8284</strain>
    </source>
</reference>
<dbReference type="GeneID" id="8293228"/>
<dbReference type="RefSeq" id="XP_002554993.1">
    <property type="nucleotide sequence ID" value="XM_002554947.1"/>
</dbReference>
<dbReference type="OMA" id="DCKTIRH"/>
<evidence type="ECO:0000313" key="1">
    <source>
        <dbReference type="EMBL" id="CAR24556.1"/>
    </source>
</evidence>
<evidence type="ECO:0000313" key="2">
    <source>
        <dbReference type="Proteomes" id="UP000002036"/>
    </source>
</evidence>
<dbReference type="FunCoup" id="C5DJR7">
    <property type="interactions" value="160"/>
</dbReference>
<name>C5DJR7_LACTC</name>
<dbReference type="eggNOG" id="ENOG502R4DC">
    <property type="taxonomic scope" value="Eukaryota"/>
</dbReference>
<keyword evidence="2" id="KW-1185">Reference proteome</keyword>
<gene>
    <name evidence="1" type="ordered locus">KLTH0F18568g</name>
</gene>
<dbReference type="AlphaFoldDB" id="C5DJR7"/>
<accession>C5DJR7</accession>
<dbReference type="STRING" id="559295.C5DJR7"/>
<dbReference type="Proteomes" id="UP000002036">
    <property type="component" value="Chromosome F"/>
</dbReference>
<dbReference type="EMBL" id="CU928170">
    <property type="protein sequence ID" value="CAR24556.1"/>
    <property type="molecule type" value="Genomic_DNA"/>
</dbReference>
<dbReference type="InParanoid" id="C5DJR7"/>
<organism evidence="1 2">
    <name type="scientific">Lachancea thermotolerans (strain ATCC 56472 / CBS 6340 / NRRL Y-8284)</name>
    <name type="common">Yeast</name>
    <name type="synonym">Kluyveromyces thermotolerans</name>
    <dbReference type="NCBI Taxonomy" id="559295"/>
    <lineage>
        <taxon>Eukaryota</taxon>
        <taxon>Fungi</taxon>
        <taxon>Dikarya</taxon>
        <taxon>Ascomycota</taxon>
        <taxon>Saccharomycotina</taxon>
        <taxon>Saccharomycetes</taxon>
        <taxon>Saccharomycetales</taxon>
        <taxon>Saccharomycetaceae</taxon>
        <taxon>Lachancea</taxon>
    </lineage>
</organism>